<dbReference type="HOGENOM" id="CLU_736002_0_0_1"/>
<dbReference type="AlphaFoldDB" id="W9CC97"/>
<keyword evidence="1" id="KW-0175">Coiled coil</keyword>
<protein>
    <recommendedName>
        <fullName evidence="5">Chromo domain-containing protein</fullName>
    </recommendedName>
</protein>
<evidence type="ECO:0000313" key="4">
    <source>
        <dbReference type="Proteomes" id="UP000019487"/>
    </source>
</evidence>
<reference evidence="3 4" key="1">
    <citation type="journal article" date="2014" name="Genome Announc.">
        <title>Draft genome sequence of Sclerotinia borealis, a psychrophilic plant pathogenic fungus.</title>
        <authorList>
            <person name="Mardanov A.V."/>
            <person name="Beletsky A.V."/>
            <person name="Kadnikov V.V."/>
            <person name="Ignatov A.N."/>
            <person name="Ravin N.V."/>
        </authorList>
    </citation>
    <scope>NUCLEOTIDE SEQUENCE [LARGE SCALE GENOMIC DNA]</scope>
    <source>
        <strain evidence="4">F-4157</strain>
    </source>
</reference>
<evidence type="ECO:0000256" key="2">
    <source>
        <dbReference type="SAM" id="MobiDB-lite"/>
    </source>
</evidence>
<dbReference type="EMBL" id="AYSA01000317">
    <property type="protein sequence ID" value="ESZ93438.1"/>
    <property type="molecule type" value="Genomic_DNA"/>
</dbReference>
<evidence type="ECO:0000256" key="1">
    <source>
        <dbReference type="SAM" id="Coils"/>
    </source>
</evidence>
<sequence length="376" mass="42944">MEKLRVPPDEVPETLYLVHDPSKDLLPGDVSHSPKNSYSPRDIGFRPFNLLSLSQKAARGSFTRRRGAGDGLGRDSLSIYAAVTNDVEAARNEVITSENELVLYELKGRCDDMKRCAIFKAEDLWRGQDIREIEEEDDEDLRDERQKKLRSEWLVWPSVPKEAIHDVMTKEEILKETEREEQASQDPQDSQASVQQNTAADLSRDFKHKTTTKIKTRFSSSSDGENASGFVCKNLGSNDKPQYMAIPSGEVKFPFSTIYTIEERKAGLQCLVHWGPGIEPSWFAIQNVDTRAVKEFQKCKTKAEKKKQPSTGDPSEIIFEEEQVEGVDKSSRKFLVRWTDTGIVTWEIYGVAPGVTRDAAYKFMAERKTWKRYRYT</sequence>
<gene>
    <name evidence="3" type="ORF">SBOR_6180</name>
</gene>
<evidence type="ECO:0008006" key="5">
    <source>
        <dbReference type="Google" id="ProtNLM"/>
    </source>
</evidence>
<feature type="coiled-coil region" evidence="1">
    <location>
        <begin position="80"/>
        <end position="107"/>
    </location>
</feature>
<feature type="region of interest" description="Disordered" evidence="2">
    <location>
        <begin position="175"/>
        <end position="206"/>
    </location>
</feature>
<dbReference type="OrthoDB" id="3491685at2759"/>
<comment type="caution">
    <text evidence="3">The sequence shown here is derived from an EMBL/GenBank/DDBJ whole genome shotgun (WGS) entry which is preliminary data.</text>
</comment>
<keyword evidence="4" id="KW-1185">Reference proteome</keyword>
<accession>W9CC97</accession>
<proteinExistence type="predicted"/>
<name>W9CC97_SCLBF</name>
<dbReference type="Proteomes" id="UP000019487">
    <property type="component" value="Unassembled WGS sequence"/>
</dbReference>
<evidence type="ECO:0000313" key="3">
    <source>
        <dbReference type="EMBL" id="ESZ93438.1"/>
    </source>
</evidence>
<feature type="compositionally biased region" description="Low complexity" evidence="2">
    <location>
        <begin position="184"/>
        <end position="196"/>
    </location>
</feature>
<organism evidence="3 4">
    <name type="scientific">Sclerotinia borealis (strain F-4128)</name>
    <dbReference type="NCBI Taxonomy" id="1432307"/>
    <lineage>
        <taxon>Eukaryota</taxon>
        <taxon>Fungi</taxon>
        <taxon>Dikarya</taxon>
        <taxon>Ascomycota</taxon>
        <taxon>Pezizomycotina</taxon>
        <taxon>Leotiomycetes</taxon>
        <taxon>Helotiales</taxon>
        <taxon>Sclerotiniaceae</taxon>
        <taxon>Sclerotinia</taxon>
    </lineage>
</organism>